<evidence type="ECO:0000313" key="2">
    <source>
        <dbReference type="EMBL" id="OKH46134.1"/>
    </source>
</evidence>
<proteinExistence type="predicted"/>
<sequence>MADPSYPPKGIDPEMVKTVNWLADIITGRAPLPVIMDAAAAQASSDTPASQVKEPAPETTIPDPWEDG</sequence>
<dbReference type="Proteomes" id="UP000185557">
    <property type="component" value="Unassembled WGS sequence"/>
</dbReference>
<dbReference type="RefSeq" id="WP_073609766.1">
    <property type="nucleotide sequence ID" value="NZ_MRCG01000014.1"/>
</dbReference>
<reference evidence="2 3" key="1">
    <citation type="submission" date="2016-11" db="EMBL/GenBank/DDBJ databases">
        <title>Draft Genome Sequences of Nine Cyanobacterial Strains from Diverse Habitats.</title>
        <authorList>
            <person name="Zhu T."/>
            <person name="Hou S."/>
            <person name="Lu X."/>
            <person name="Hess W.R."/>
        </authorList>
    </citation>
    <scope>NUCLEOTIDE SEQUENCE [LARGE SCALE GENOMIC DNA]</scope>
    <source>
        <strain evidence="2 3">NIES-30</strain>
    </source>
</reference>
<feature type="region of interest" description="Disordered" evidence="1">
    <location>
        <begin position="41"/>
        <end position="68"/>
    </location>
</feature>
<feature type="compositionally biased region" description="Low complexity" evidence="1">
    <location>
        <begin position="41"/>
        <end position="51"/>
    </location>
</feature>
<keyword evidence="3" id="KW-1185">Reference proteome</keyword>
<organism evidence="2 3">
    <name type="scientific">Phormidium tenue NIES-30</name>
    <dbReference type="NCBI Taxonomy" id="549789"/>
    <lineage>
        <taxon>Bacteria</taxon>
        <taxon>Bacillati</taxon>
        <taxon>Cyanobacteriota</taxon>
        <taxon>Cyanophyceae</taxon>
        <taxon>Oscillatoriophycideae</taxon>
        <taxon>Oscillatoriales</taxon>
        <taxon>Oscillatoriaceae</taxon>
        <taxon>Phormidium</taxon>
    </lineage>
</organism>
<dbReference type="STRING" id="549789.NIES30_17710"/>
<accession>A0A1U7J242</accession>
<dbReference type="EMBL" id="MRCG01000014">
    <property type="protein sequence ID" value="OKH46134.1"/>
    <property type="molecule type" value="Genomic_DNA"/>
</dbReference>
<name>A0A1U7J242_9CYAN</name>
<comment type="caution">
    <text evidence="2">The sequence shown here is derived from an EMBL/GenBank/DDBJ whole genome shotgun (WGS) entry which is preliminary data.</text>
</comment>
<evidence type="ECO:0000313" key="3">
    <source>
        <dbReference type="Proteomes" id="UP000185557"/>
    </source>
</evidence>
<gene>
    <name evidence="2" type="ORF">NIES30_17710</name>
</gene>
<protein>
    <submittedName>
        <fullName evidence="2">Uncharacterized protein</fullName>
    </submittedName>
</protein>
<dbReference type="AlphaFoldDB" id="A0A1U7J242"/>
<evidence type="ECO:0000256" key="1">
    <source>
        <dbReference type="SAM" id="MobiDB-lite"/>
    </source>
</evidence>